<dbReference type="InterPro" id="IPR004358">
    <property type="entry name" value="Sig_transdc_His_kin-like_C"/>
</dbReference>
<dbReference type="SMART" id="SM00387">
    <property type="entry name" value="HATPase_c"/>
    <property type="match status" value="1"/>
</dbReference>
<dbReference type="SUPFAM" id="SSF55874">
    <property type="entry name" value="ATPase domain of HSP90 chaperone/DNA topoisomerase II/histidine kinase"/>
    <property type="match status" value="1"/>
</dbReference>
<dbReference type="GeneID" id="8681675"/>
<feature type="domain" description="PAS" evidence="9">
    <location>
        <begin position="133"/>
        <end position="202"/>
    </location>
</feature>
<reference evidence="11 12" key="1">
    <citation type="journal article" date="2007" name="Appl. Environ. Microbiol.">
        <title>Isolation of key methanogens for global methane emission from rice paddy fields: a novel isolate affiliated with the clone cluster rice cluster I.</title>
        <authorList>
            <person name="Sakai S."/>
            <person name="Imachi H."/>
            <person name="Sekiguchi Y."/>
            <person name="Ohashi A."/>
            <person name="Harada H."/>
            <person name="Kamagata Y."/>
        </authorList>
    </citation>
    <scope>NUCLEOTIDE SEQUENCE [LARGE SCALE GENOMIC DNA]</scope>
    <source>
        <strain evidence="12">DSM 17711 / JCM 13418 / NBRC 101707 / SANAE</strain>
    </source>
</reference>
<gene>
    <name evidence="11" type="ordered locus">MCP_1783</name>
</gene>
<feature type="domain" description="Histidine kinase" evidence="8">
    <location>
        <begin position="396"/>
        <end position="612"/>
    </location>
</feature>
<feature type="transmembrane region" description="Helical" evidence="7">
    <location>
        <begin position="56"/>
        <end position="75"/>
    </location>
</feature>
<feature type="transmembrane region" description="Helical" evidence="7">
    <location>
        <begin position="7"/>
        <end position="25"/>
    </location>
</feature>
<evidence type="ECO:0000256" key="5">
    <source>
        <dbReference type="ARBA" id="ARBA00022777"/>
    </source>
</evidence>
<feature type="domain" description="PAC" evidence="10">
    <location>
        <begin position="332"/>
        <end position="385"/>
    </location>
</feature>
<keyword evidence="7" id="KW-0472">Membrane</keyword>
<protein>
    <recommendedName>
        <fullName evidence="2">histidine kinase</fullName>
        <ecNumber evidence="2">2.7.13.3</ecNumber>
    </recommendedName>
</protein>
<dbReference type="NCBIfam" id="TIGR00229">
    <property type="entry name" value="sensory_box"/>
    <property type="match status" value="2"/>
</dbReference>
<keyword evidence="3" id="KW-0597">Phosphoprotein</keyword>
<dbReference type="InterPro" id="IPR000014">
    <property type="entry name" value="PAS"/>
</dbReference>
<dbReference type="Pfam" id="PF08447">
    <property type="entry name" value="PAS_3"/>
    <property type="match status" value="2"/>
</dbReference>
<evidence type="ECO:0000313" key="12">
    <source>
        <dbReference type="Proteomes" id="UP000001882"/>
    </source>
</evidence>
<dbReference type="InterPro" id="IPR036890">
    <property type="entry name" value="HATPase_C_sf"/>
</dbReference>
<evidence type="ECO:0000256" key="1">
    <source>
        <dbReference type="ARBA" id="ARBA00000085"/>
    </source>
</evidence>
<feature type="domain" description="PAS" evidence="9">
    <location>
        <begin position="257"/>
        <end position="329"/>
    </location>
</feature>
<dbReference type="SMART" id="SM00086">
    <property type="entry name" value="PAC"/>
    <property type="match status" value="2"/>
</dbReference>
<accession>D1YZI3</accession>
<dbReference type="CDD" id="cd00075">
    <property type="entry name" value="HATPase"/>
    <property type="match status" value="1"/>
</dbReference>
<dbReference type="KEGG" id="mpd:MCP_1783"/>
<evidence type="ECO:0000259" key="9">
    <source>
        <dbReference type="PROSITE" id="PS50112"/>
    </source>
</evidence>
<dbReference type="CDD" id="cd00130">
    <property type="entry name" value="PAS"/>
    <property type="match status" value="2"/>
</dbReference>
<evidence type="ECO:0000256" key="4">
    <source>
        <dbReference type="ARBA" id="ARBA00022679"/>
    </source>
</evidence>
<dbReference type="PROSITE" id="PS50109">
    <property type="entry name" value="HIS_KIN"/>
    <property type="match status" value="1"/>
</dbReference>
<dbReference type="Pfam" id="PF02518">
    <property type="entry name" value="HATPase_c"/>
    <property type="match status" value="1"/>
</dbReference>
<dbReference type="PROSITE" id="PS50113">
    <property type="entry name" value="PAC"/>
    <property type="match status" value="2"/>
</dbReference>
<proteinExistence type="predicted"/>
<dbReference type="PRINTS" id="PR00344">
    <property type="entry name" value="BCTRLSENSOR"/>
</dbReference>
<dbReference type="EMBL" id="AP011532">
    <property type="protein sequence ID" value="BAI61855.1"/>
    <property type="molecule type" value="Genomic_DNA"/>
</dbReference>
<dbReference type="InterPro" id="IPR005467">
    <property type="entry name" value="His_kinase_dom"/>
</dbReference>
<keyword evidence="6" id="KW-0175">Coiled coil</keyword>
<dbReference type="STRING" id="304371.MCP_1783"/>
<evidence type="ECO:0000256" key="2">
    <source>
        <dbReference type="ARBA" id="ARBA00012438"/>
    </source>
</evidence>
<sequence length="612" mass="69184">MNILHRIDVVYTHLFYIPIILAGIWYHRKAVYVALLFGMVHIIFNYMSDGSLTYDALLRAFMFLIIAYIVGWIALKKDALLSILKSSEEKLRQAQETLESRVRERTAELSRMNVSLKNEITEREHIEKALRESEEKFKVLTEASPAVTMLYQDDKFIYANRAIEMITGYSRDELLSGEPWHFVHPANRDEAKSRTGSCLHGKPDPSRYEVRILTKGGEEKWLDISTELITYGGVPTGLISGIDISKRKKTEKALIKSRAILSRAQSIAHVGNWALDIKKNEVQWSDEIYRIVGLSPGSPLPSNDWFIFHTHPDDREMVTNALTAAIKENKLFNIDYRIITADGSVRYINSVADKLRQDQAGRPIWLYGIIQDITARKQVEEALQESKAQAELYLDLMGHDINNLNQIGMGFLELALDTLDLDEKARQLISKPLEAIGNSTRLISNVRKLQRARGDLLVLNAVDVVETIRRLIPQYSKIAGRDIVIDLKTEGACHVMANDLLSDVFSNIIGNAIKHSRGPLTIGINLKKALVGDKRYCIVDIEDNGPGIPDDIKQRLFVSHRGESMRIGGRGLGLYLVKTLVEDFHGEVKVEDRIAREPSKGCRFIVTLPSAE</sequence>
<evidence type="ECO:0000256" key="7">
    <source>
        <dbReference type="SAM" id="Phobius"/>
    </source>
</evidence>
<evidence type="ECO:0000256" key="6">
    <source>
        <dbReference type="SAM" id="Coils"/>
    </source>
</evidence>
<dbReference type="SUPFAM" id="SSF55785">
    <property type="entry name" value="PYP-like sensor domain (PAS domain)"/>
    <property type="match status" value="2"/>
</dbReference>
<keyword evidence="12" id="KW-1185">Reference proteome</keyword>
<keyword evidence="4" id="KW-0808">Transferase</keyword>
<dbReference type="eggNOG" id="arCOG02352">
    <property type="taxonomic scope" value="Archaea"/>
</dbReference>
<dbReference type="Proteomes" id="UP000001882">
    <property type="component" value="Chromosome"/>
</dbReference>
<reference evidence="12" key="3">
    <citation type="journal article" date="2011" name="PLoS ONE">
        <title>Genome sequence of a mesophilic hydrogenotrophic methanogen Methanocella paludicola, the first cultivated representative of the order Methanocellales.</title>
        <authorList>
            <person name="Sakai S."/>
            <person name="Takaki Y."/>
            <person name="Shimamura S."/>
            <person name="Sekine M."/>
            <person name="Tajima T."/>
            <person name="Kosugi H."/>
            <person name="Ichikawa N."/>
            <person name="Tasumi E."/>
            <person name="Hiraki A.T."/>
            <person name="Shimizu A."/>
            <person name="Kato Y."/>
            <person name="Nishiko R."/>
            <person name="Mori K."/>
            <person name="Fujita N."/>
            <person name="Imachi H."/>
            <person name="Takai K."/>
        </authorList>
    </citation>
    <scope>NUCLEOTIDE SEQUENCE [LARGE SCALE GENOMIC DNA]</scope>
    <source>
        <strain evidence="12">DSM 17711 / JCM 13418 / NBRC 101707 / SANAE</strain>
    </source>
</reference>
<evidence type="ECO:0000259" key="10">
    <source>
        <dbReference type="PROSITE" id="PS50113"/>
    </source>
</evidence>
<evidence type="ECO:0000256" key="3">
    <source>
        <dbReference type="ARBA" id="ARBA00022553"/>
    </source>
</evidence>
<dbReference type="PANTHER" id="PTHR43304">
    <property type="entry name" value="PHYTOCHROME-LIKE PROTEIN CPH1"/>
    <property type="match status" value="1"/>
</dbReference>
<dbReference type="InterPro" id="IPR001610">
    <property type="entry name" value="PAC"/>
</dbReference>
<dbReference type="eggNOG" id="arCOG06515">
    <property type="taxonomic scope" value="Archaea"/>
</dbReference>
<dbReference type="InParanoid" id="D1YZI3"/>
<feature type="coiled-coil region" evidence="6">
    <location>
        <begin position="77"/>
        <end position="143"/>
    </location>
</feature>
<dbReference type="PROSITE" id="PS50112">
    <property type="entry name" value="PAS"/>
    <property type="match status" value="2"/>
</dbReference>
<dbReference type="Gene3D" id="3.30.450.20">
    <property type="entry name" value="PAS domain"/>
    <property type="match status" value="2"/>
</dbReference>
<dbReference type="GO" id="GO:0004673">
    <property type="term" value="F:protein histidine kinase activity"/>
    <property type="evidence" value="ECO:0007669"/>
    <property type="project" value="UniProtKB-EC"/>
</dbReference>
<dbReference type="PANTHER" id="PTHR43304:SF1">
    <property type="entry name" value="PAC DOMAIN-CONTAINING PROTEIN"/>
    <property type="match status" value="1"/>
</dbReference>
<dbReference type="AlphaFoldDB" id="D1YZI3"/>
<dbReference type="InterPro" id="IPR000700">
    <property type="entry name" value="PAS-assoc_C"/>
</dbReference>
<comment type="catalytic activity">
    <reaction evidence="1">
        <text>ATP + protein L-histidine = ADP + protein N-phospho-L-histidine.</text>
        <dbReference type="EC" id="2.7.13.3"/>
    </reaction>
</comment>
<keyword evidence="7" id="KW-1133">Transmembrane helix</keyword>
<feature type="transmembrane region" description="Helical" evidence="7">
    <location>
        <begin position="31"/>
        <end position="47"/>
    </location>
</feature>
<dbReference type="SMART" id="SM00091">
    <property type="entry name" value="PAS"/>
    <property type="match status" value="2"/>
</dbReference>
<evidence type="ECO:0000313" key="11">
    <source>
        <dbReference type="EMBL" id="BAI61855.1"/>
    </source>
</evidence>
<feature type="domain" description="PAC" evidence="10">
    <location>
        <begin position="206"/>
        <end position="256"/>
    </location>
</feature>
<keyword evidence="7" id="KW-0812">Transmembrane</keyword>
<dbReference type="InterPro" id="IPR052162">
    <property type="entry name" value="Sensor_kinase/Photoreceptor"/>
</dbReference>
<organism evidence="11 12">
    <name type="scientific">Methanocella paludicola (strain DSM 17711 / JCM 13418 / NBRC 101707 / SANAE)</name>
    <dbReference type="NCBI Taxonomy" id="304371"/>
    <lineage>
        <taxon>Archaea</taxon>
        <taxon>Methanobacteriati</taxon>
        <taxon>Methanobacteriota</taxon>
        <taxon>Stenosarchaea group</taxon>
        <taxon>Methanomicrobia</taxon>
        <taxon>Methanocellales</taxon>
        <taxon>Methanocellaceae</taxon>
        <taxon>Methanocella</taxon>
    </lineage>
</organism>
<dbReference type="RefSeq" id="WP_012900533.1">
    <property type="nucleotide sequence ID" value="NC_013665.1"/>
</dbReference>
<evidence type="ECO:0000259" key="8">
    <source>
        <dbReference type="PROSITE" id="PS50109"/>
    </source>
</evidence>
<dbReference type="eggNOG" id="arCOG06940">
    <property type="taxonomic scope" value="Archaea"/>
</dbReference>
<reference evidence="11 12" key="2">
    <citation type="journal article" date="2008" name="Int. J. Syst. Evol. Microbiol.">
        <title>Methanocella paludicola gen. nov., sp. nov., a methane-producing archaeon, the first isolate of the lineage 'Rice Cluster I', and proposal of the new archaeal order Methanocellales ord. nov.</title>
        <authorList>
            <person name="Sakai S."/>
            <person name="Imachi H."/>
            <person name="Hanada S."/>
            <person name="Ohashi A."/>
            <person name="Harada H."/>
            <person name="Kamagata Y."/>
        </authorList>
    </citation>
    <scope>NUCLEOTIDE SEQUENCE [LARGE SCALE GENOMIC DNA]</scope>
    <source>
        <strain evidence="12">DSM 17711 / JCM 13418 / NBRC 101707 / SANAE</strain>
    </source>
</reference>
<dbReference type="InterPro" id="IPR013655">
    <property type="entry name" value="PAS_fold_3"/>
</dbReference>
<dbReference type="Gene3D" id="3.30.565.10">
    <property type="entry name" value="Histidine kinase-like ATPase, C-terminal domain"/>
    <property type="match status" value="1"/>
</dbReference>
<name>D1YZI3_METPS</name>
<keyword evidence="5 11" id="KW-0418">Kinase</keyword>
<dbReference type="Gene3D" id="2.10.70.100">
    <property type="match status" value="1"/>
</dbReference>
<dbReference type="InterPro" id="IPR035965">
    <property type="entry name" value="PAS-like_dom_sf"/>
</dbReference>
<dbReference type="OrthoDB" id="134017at2157"/>
<dbReference type="EC" id="2.7.13.3" evidence="2"/>
<dbReference type="InterPro" id="IPR003594">
    <property type="entry name" value="HATPase_dom"/>
</dbReference>